<dbReference type="PANTHER" id="PTHR31524:SF2">
    <property type="entry name" value="PROTEIN CBG10426"/>
    <property type="match status" value="1"/>
</dbReference>
<reference evidence="4" key="1">
    <citation type="submission" date="2016-11" db="UniProtKB">
        <authorList>
            <consortium name="WormBaseParasite"/>
        </authorList>
    </citation>
    <scope>IDENTIFICATION</scope>
</reference>
<dbReference type="AlphaFoldDB" id="A0A1I7SJL6"/>
<evidence type="ECO:0000313" key="3">
    <source>
        <dbReference type="Proteomes" id="UP000095284"/>
    </source>
</evidence>
<dbReference type="InterPro" id="IPR005312">
    <property type="entry name" value="DUF1759"/>
</dbReference>
<proteinExistence type="predicted"/>
<dbReference type="Proteomes" id="UP000095284">
    <property type="component" value="Unplaced"/>
</dbReference>
<keyword evidence="1" id="KW-0175">Coiled coil</keyword>
<dbReference type="WBParaSite" id="BXY_1324100.1">
    <property type="protein sequence ID" value="BXY_1324100.1"/>
    <property type="gene ID" value="BXY_1324100"/>
</dbReference>
<feature type="compositionally biased region" description="Basic and acidic residues" evidence="2">
    <location>
        <begin position="180"/>
        <end position="191"/>
    </location>
</feature>
<evidence type="ECO:0000313" key="4">
    <source>
        <dbReference type="WBParaSite" id="BXY_1324100.1"/>
    </source>
</evidence>
<dbReference type="Pfam" id="PF03564">
    <property type="entry name" value="DUF1759"/>
    <property type="match status" value="1"/>
</dbReference>
<dbReference type="PANTHER" id="PTHR31524">
    <property type="match status" value="1"/>
</dbReference>
<name>A0A1I7SJL6_BURXY</name>
<sequence length="569" mass="65008">KEFLLENTSLSDTVKMQYLTNSLQGEARRLIIPRFSCTGTNLKNAWKLLKQKYGNEYTQKQRLVDKIITMRKPDSNSSSIIRFITDIESILMQMETLGMDTNTIEIITAIEKALPDRIRRQVAKEKLKSNEWSTSQMRQVLQEIQSLEQELMIAFRRINHLFPLEVQPEDEQLESGATSERNHNLDDEPKPRRSPRLQNRKSAINLVSMLFVFMAISTGISTDPQNPLVCSTQKSYWQAPKATQCGKIREDLNPSNSEKIRLMLFDDNDKIYSTEAFVCRITRRTVQAYTNLLGDQIRQADVTETIFIPSKECEEMIKSKQCNHGKLSQDGSLWHTTNSLDLNIPGRISSLFSGALESVVHNCFLFSTTIHARHKTKSIETIIGDSTHCPYTDGKCQLRSGESMIWLPDMEERCDVVSLGEVDGTRYDDLFIDESNQIALSLTYIRHHSQCYGDLFTTVQGIYYAIVHDGSQPMKKFRPGSNISPKFQYAHFHTLSDADTNIKKAVSMVCKVLEEQGTILQSLTKMDPTTVFRTLMNTTSIIARQVTPAIIEVTHCHELMETEYELTKT</sequence>
<protein>
    <submittedName>
        <fullName evidence="4">Glycoprotein</fullName>
    </submittedName>
</protein>
<feature type="region of interest" description="Disordered" evidence="2">
    <location>
        <begin position="169"/>
        <end position="199"/>
    </location>
</feature>
<evidence type="ECO:0000256" key="2">
    <source>
        <dbReference type="SAM" id="MobiDB-lite"/>
    </source>
</evidence>
<evidence type="ECO:0000256" key="1">
    <source>
        <dbReference type="SAM" id="Coils"/>
    </source>
</evidence>
<organism evidence="3 4">
    <name type="scientific">Bursaphelenchus xylophilus</name>
    <name type="common">Pinewood nematode worm</name>
    <name type="synonym">Aphelenchoides xylophilus</name>
    <dbReference type="NCBI Taxonomy" id="6326"/>
    <lineage>
        <taxon>Eukaryota</taxon>
        <taxon>Metazoa</taxon>
        <taxon>Ecdysozoa</taxon>
        <taxon>Nematoda</taxon>
        <taxon>Chromadorea</taxon>
        <taxon>Rhabditida</taxon>
        <taxon>Tylenchina</taxon>
        <taxon>Tylenchomorpha</taxon>
        <taxon>Aphelenchoidea</taxon>
        <taxon>Aphelenchoididae</taxon>
        <taxon>Bursaphelenchus</taxon>
    </lineage>
</organism>
<feature type="coiled-coil region" evidence="1">
    <location>
        <begin position="130"/>
        <end position="157"/>
    </location>
</feature>
<accession>A0A1I7SJL6</accession>